<dbReference type="InterPro" id="IPR020449">
    <property type="entry name" value="Tscrpt_reg_AraC-type_HTH"/>
</dbReference>
<name>A0A9E9P2N6_9BURK</name>
<dbReference type="InterPro" id="IPR018062">
    <property type="entry name" value="HTH_AraC-typ_CS"/>
</dbReference>
<evidence type="ECO:0000259" key="5">
    <source>
        <dbReference type="PROSITE" id="PS01124"/>
    </source>
</evidence>
<keyword evidence="3" id="KW-0238">DNA-binding</keyword>
<dbReference type="PANTHER" id="PTHR11019:SF190">
    <property type="entry name" value="ARAC-FAMILY REGULATORY PROTEIN"/>
    <property type="match status" value="1"/>
</dbReference>
<sequence length="262" mass="30726">MKNFSDWTKLYTPEMEGLPFSVYLRSQNIKAREVFDYHVHPWNQFTYATEGTLVVDIQNRRHIITPEQAIWIPEGTRHASGALMNTALRTLYVKNPPQLMMPYEITVYAMNPLLRALIIEMERMDLGGEETAYIERVNELVIDQFHRLEKLNLHLPWPQSSLLLKICEAIYEQPGDEKTVEEWGNELGASARTITRHFERETGMTMREWRRRVRLFRSIEWLENGMPVTAIALNLGYASPSAFTYMFRELTGASPTEWKKKR</sequence>
<dbReference type="SUPFAM" id="SSF46689">
    <property type="entry name" value="Homeodomain-like"/>
    <property type="match status" value="1"/>
</dbReference>
<evidence type="ECO:0000313" key="6">
    <source>
        <dbReference type="EMBL" id="WAW10079.1"/>
    </source>
</evidence>
<dbReference type="RefSeq" id="WP_269309077.1">
    <property type="nucleotide sequence ID" value="NZ_CP098242.1"/>
</dbReference>
<organism evidence="6 7">
    <name type="scientific">Oxalobacter vibrioformis</name>
    <dbReference type="NCBI Taxonomy" id="933080"/>
    <lineage>
        <taxon>Bacteria</taxon>
        <taxon>Pseudomonadati</taxon>
        <taxon>Pseudomonadota</taxon>
        <taxon>Betaproteobacteria</taxon>
        <taxon>Burkholderiales</taxon>
        <taxon>Oxalobacteraceae</taxon>
        <taxon>Oxalobacter</taxon>
    </lineage>
</organism>
<keyword evidence="7" id="KW-1185">Reference proteome</keyword>
<dbReference type="InterPro" id="IPR011051">
    <property type="entry name" value="RmlC_Cupin_sf"/>
</dbReference>
<reference evidence="6" key="1">
    <citation type="journal article" date="2022" name="Front. Microbiol.">
        <title>New perspectives on an old grouping: The genomic and phenotypic variability of Oxalobacter formigenes and the implications for calcium oxalate stone prevention.</title>
        <authorList>
            <person name="Chmiel J.A."/>
            <person name="Carr C."/>
            <person name="Stuivenberg G.A."/>
            <person name="Venema R."/>
            <person name="Chanyi R.M."/>
            <person name="Al K.F."/>
            <person name="Giguere D."/>
            <person name="Say H."/>
            <person name="Akouris P.P."/>
            <person name="Dominguez Romero S.A."/>
            <person name="Kwong A."/>
            <person name="Tai V."/>
            <person name="Koval S.F."/>
            <person name="Razvi H."/>
            <person name="Bjazevic J."/>
            <person name="Burton J.P."/>
        </authorList>
    </citation>
    <scope>NUCLEOTIDE SEQUENCE</scope>
    <source>
        <strain evidence="6">WoOx3</strain>
    </source>
</reference>
<dbReference type="CDD" id="cd06124">
    <property type="entry name" value="cupin_NimR-like_N"/>
    <property type="match status" value="1"/>
</dbReference>
<dbReference type="PROSITE" id="PS00041">
    <property type="entry name" value="HTH_ARAC_FAMILY_1"/>
    <property type="match status" value="1"/>
</dbReference>
<dbReference type="InterPro" id="IPR018060">
    <property type="entry name" value="HTH_AraC"/>
</dbReference>
<dbReference type="Gene3D" id="1.10.10.60">
    <property type="entry name" value="Homeodomain-like"/>
    <property type="match status" value="1"/>
</dbReference>
<dbReference type="InterPro" id="IPR009057">
    <property type="entry name" value="Homeodomain-like_sf"/>
</dbReference>
<dbReference type="Proteomes" id="UP001156215">
    <property type="component" value="Chromosome"/>
</dbReference>
<dbReference type="SMART" id="SM00342">
    <property type="entry name" value="HTH_ARAC"/>
    <property type="match status" value="1"/>
</dbReference>
<dbReference type="AlphaFoldDB" id="A0A9E9P2N6"/>
<keyword evidence="2" id="KW-0805">Transcription regulation</keyword>
<dbReference type="PANTHER" id="PTHR11019">
    <property type="entry name" value="HTH-TYPE TRANSCRIPTIONAL REGULATOR NIMR"/>
    <property type="match status" value="1"/>
</dbReference>
<keyword evidence="4" id="KW-0804">Transcription</keyword>
<dbReference type="PRINTS" id="PR00032">
    <property type="entry name" value="HTHARAC"/>
</dbReference>
<dbReference type="FunFam" id="1.10.10.60:FF:000132">
    <property type="entry name" value="AraC family transcriptional regulator"/>
    <property type="match status" value="1"/>
</dbReference>
<gene>
    <name evidence="6" type="ORF">NB640_12825</name>
</gene>
<evidence type="ECO:0000256" key="1">
    <source>
        <dbReference type="ARBA" id="ARBA00022491"/>
    </source>
</evidence>
<dbReference type="KEGG" id="ovb:NB640_12825"/>
<evidence type="ECO:0000313" key="7">
    <source>
        <dbReference type="Proteomes" id="UP001156215"/>
    </source>
</evidence>
<dbReference type="Pfam" id="PF12833">
    <property type="entry name" value="HTH_18"/>
    <property type="match status" value="1"/>
</dbReference>
<dbReference type="PROSITE" id="PS01124">
    <property type="entry name" value="HTH_ARAC_FAMILY_2"/>
    <property type="match status" value="1"/>
</dbReference>
<dbReference type="InterPro" id="IPR014710">
    <property type="entry name" value="RmlC-like_jellyroll"/>
</dbReference>
<dbReference type="SUPFAM" id="SSF51182">
    <property type="entry name" value="RmlC-like cupins"/>
    <property type="match status" value="1"/>
</dbReference>
<proteinExistence type="predicted"/>
<accession>A0A9E9P2N6</accession>
<evidence type="ECO:0000256" key="4">
    <source>
        <dbReference type="ARBA" id="ARBA00023163"/>
    </source>
</evidence>
<dbReference type="GO" id="GO:0003700">
    <property type="term" value="F:DNA-binding transcription factor activity"/>
    <property type="evidence" value="ECO:0007669"/>
    <property type="project" value="InterPro"/>
</dbReference>
<feature type="domain" description="HTH araC/xylS-type" evidence="5">
    <location>
        <begin position="164"/>
        <end position="261"/>
    </location>
</feature>
<dbReference type="Gene3D" id="2.60.120.10">
    <property type="entry name" value="Jelly Rolls"/>
    <property type="match status" value="1"/>
</dbReference>
<dbReference type="GO" id="GO:0043565">
    <property type="term" value="F:sequence-specific DNA binding"/>
    <property type="evidence" value="ECO:0007669"/>
    <property type="project" value="InterPro"/>
</dbReference>
<evidence type="ECO:0000256" key="2">
    <source>
        <dbReference type="ARBA" id="ARBA00023015"/>
    </source>
</evidence>
<dbReference type="InterPro" id="IPR013096">
    <property type="entry name" value="Cupin_2"/>
</dbReference>
<keyword evidence="1" id="KW-0678">Repressor</keyword>
<evidence type="ECO:0000256" key="3">
    <source>
        <dbReference type="ARBA" id="ARBA00023125"/>
    </source>
</evidence>
<protein>
    <submittedName>
        <fullName evidence="6">Helix-turn-helix transcriptional regulator</fullName>
    </submittedName>
</protein>
<dbReference type="Pfam" id="PF07883">
    <property type="entry name" value="Cupin_2"/>
    <property type="match status" value="1"/>
</dbReference>
<dbReference type="EMBL" id="CP098242">
    <property type="protein sequence ID" value="WAW10079.1"/>
    <property type="molecule type" value="Genomic_DNA"/>
</dbReference>